<dbReference type="Pfam" id="PF06293">
    <property type="entry name" value="Kdo"/>
    <property type="match status" value="1"/>
</dbReference>
<dbReference type="InterPro" id="IPR025111">
    <property type="entry name" value="DUF4032"/>
</dbReference>
<evidence type="ECO:0000259" key="1">
    <source>
        <dbReference type="Pfam" id="PF13224"/>
    </source>
</evidence>
<protein>
    <submittedName>
        <fullName evidence="2">DUF4032 domain-containing protein</fullName>
    </submittedName>
</protein>
<dbReference type="STRING" id="1686286.GCA_900092335_01778"/>
<keyword evidence="3" id="KW-1185">Reference proteome</keyword>
<dbReference type="AlphaFoldDB" id="A0A540R5U1"/>
<gene>
    <name evidence="2" type="ORF">EJK80_08830</name>
</gene>
<reference evidence="2 3" key="1">
    <citation type="submission" date="2019-06" db="EMBL/GenBank/DDBJ databases">
        <title>Draft genome of C. phoceense Strain 272.</title>
        <authorList>
            <person name="Pacheco L.G.C."/>
            <person name="Barberis C.M."/>
            <person name="Almuzara M.N."/>
            <person name="Traglia G.M."/>
            <person name="Santos C.S."/>
            <person name="Rocha D.J.P.G."/>
            <person name="Aguiar E.R.G.R."/>
            <person name="Vay C.A."/>
        </authorList>
    </citation>
    <scope>NUCLEOTIDE SEQUENCE [LARGE SCALE GENOMIC DNA]</scope>
    <source>
        <strain evidence="2 3">272</strain>
    </source>
</reference>
<feature type="domain" description="DUF4032" evidence="1">
    <location>
        <begin position="243"/>
        <end position="404"/>
    </location>
</feature>
<dbReference type="InterPro" id="IPR011009">
    <property type="entry name" value="Kinase-like_dom_sf"/>
</dbReference>
<dbReference type="SUPFAM" id="SSF56112">
    <property type="entry name" value="Protein kinase-like (PK-like)"/>
    <property type="match status" value="1"/>
</dbReference>
<dbReference type="Pfam" id="PF13224">
    <property type="entry name" value="DUF4032"/>
    <property type="match status" value="1"/>
</dbReference>
<evidence type="ECO:0000313" key="2">
    <source>
        <dbReference type="EMBL" id="TQE43109.1"/>
    </source>
</evidence>
<evidence type="ECO:0000313" key="3">
    <source>
        <dbReference type="Proteomes" id="UP000318080"/>
    </source>
</evidence>
<dbReference type="EMBL" id="VHIR01000012">
    <property type="protein sequence ID" value="TQE43109.1"/>
    <property type="molecule type" value="Genomic_DNA"/>
</dbReference>
<dbReference type="Proteomes" id="UP000318080">
    <property type="component" value="Unassembled WGS sequence"/>
</dbReference>
<organism evidence="2 3">
    <name type="scientific">Corynebacterium phoceense</name>
    <dbReference type="NCBI Taxonomy" id="1686286"/>
    <lineage>
        <taxon>Bacteria</taxon>
        <taxon>Bacillati</taxon>
        <taxon>Actinomycetota</taxon>
        <taxon>Actinomycetes</taxon>
        <taxon>Mycobacteriales</taxon>
        <taxon>Corynebacteriaceae</taxon>
        <taxon>Corynebacterium</taxon>
    </lineage>
</organism>
<proteinExistence type="predicted"/>
<name>A0A540R5U1_9CORY</name>
<comment type="caution">
    <text evidence="2">The sequence shown here is derived from an EMBL/GenBank/DDBJ whole genome shotgun (WGS) entry which is preliminary data.</text>
</comment>
<sequence>MRESMNITSSTYAAALLTLPWGVPLEQWPAELITALPRGISRHVVRFIELGAAPTQGVDARTGVVAVKEIGVRTAHHEYKMLRELQRVGAPAVAPVAVITGRQPVNPRDGELTAALITEHLEFSLPYRELFSQDMVPGQPEKLIQALAVLLVRLHLLGFYWGDVSLSNTLFRRDADTYSAYLVDAETGEFQAQLSDARRAYDLDIARVNIIGEMMDLQAGGYLAEDIDVIALGTLVESSYEDLWRELTAEEAIDAGEPWRITERVERLASLGFDVGELRVETEADRANVTLRPVVVSPGHHHRLLLELTGLSAEEHQAQRLLGAIRTFRALECAETASLEQAAHRWLTEEYEPTIAAVPEDARFKLEPAQLFHEISDHRWFMAEHRGAAVPLAEATQSYLMTVLPSRRDEARLLQPPLSE</sequence>
<accession>A0A540R5U1</accession>
<dbReference type="RefSeq" id="WP_066488093.1">
    <property type="nucleotide sequence ID" value="NZ_JADPQA010000012.1"/>
</dbReference>